<dbReference type="RefSeq" id="XP_031868611.1">
    <property type="nucleotide sequence ID" value="XM_032015190.1"/>
</dbReference>
<comment type="caution">
    <text evidence="2">The sequence shown here is derived from an EMBL/GenBank/DDBJ whole genome shotgun (WGS) entry which is preliminary data.</text>
</comment>
<proteinExistence type="predicted"/>
<accession>A0A370TKB2</accession>
<organism evidence="2 3">
    <name type="scientific">Venustampulla echinocandica</name>
    <dbReference type="NCBI Taxonomy" id="2656787"/>
    <lineage>
        <taxon>Eukaryota</taxon>
        <taxon>Fungi</taxon>
        <taxon>Dikarya</taxon>
        <taxon>Ascomycota</taxon>
        <taxon>Pezizomycotina</taxon>
        <taxon>Leotiomycetes</taxon>
        <taxon>Helotiales</taxon>
        <taxon>Pleuroascaceae</taxon>
        <taxon>Venustampulla</taxon>
    </lineage>
</organism>
<evidence type="ECO:0000313" key="3">
    <source>
        <dbReference type="Proteomes" id="UP000254866"/>
    </source>
</evidence>
<dbReference type="GO" id="GO:0005524">
    <property type="term" value="F:ATP binding"/>
    <property type="evidence" value="ECO:0007669"/>
    <property type="project" value="InterPro"/>
</dbReference>
<dbReference type="OrthoDB" id="1668230at2759"/>
<dbReference type="Gene3D" id="1.10.510.10">
    <property type="entry name" value="Transferase(Phosphotransferase) domain 1"/>
    <property type="match status" value="1"/>
</dbReference>
<keyword evidence="3" id="KW-1185">Reference proteome</keyword>
<dbReference type="Proteomes" id="UP000254866">
    <property type="component" value="Unassembled WGS sequence"/>
</dbReference>
<dbReference type="InterPro" id="IPR001245">
    <property type="entry name" value="Ser-Thr/Tyr_kinase_cat_dom"/>
</dbReference>
<dbReference type="InterPro" id="IPR000719">
    <property type="entry name" value="Prot_kinase_dom"/>
</dbReference>
<protein>
    <recommendedName>
        <fullName evidence="1">Protein kinase domain-containing protein</fullName>
    </recommendedName>
</protein>
<dbReference type="SUPFAM" id="SSF56112">
    <property type="entry name" value="Protein kinase-like (PK-like)"/>
    <property type="match status" value="1"/>
</dbReference>
<dbReference type="GO" id="GO:0004672">
    <property type="term" value="F:protein kinase activity"/>
    <property type="evidence" value="ECO:0007669"/>
    <property type="project" value="InterPro"/>
</dbReference>
<reference evidence="2 3" key="1">
    <citation type="journal article" date="2018" name="IMA Fungus">
        <title>IMA Genome-F 9: Draft genome sequence of Annulohypoxylon stygium, Aspergillus mulundensis, Berkeleyomyces basicola (syn. Thielaviopsis basicola), Ceratocystis smalleyi, two Cercospora beticola strains, Coleophoma cylindrospora, Fusarium fracticaudum, Phialophora cf. hyalina, and Morchella septimelata.</title>
        <authorList>
            <person name="Wingfield B.D."/>
            <person name="Bills G.F."/>
            <person name="Dong Y."/>
            <person name="Huang W."/>
            <person name="Nel W.J."/>
            <person name="Swalarsk-Parry B.S."/>
            <person name="Vaghefi N."/>
            <person name="Wilken P.M."/>
            <person name="An Z."/>
            <person name="de Beer Z.W."/>
            <person name="De Vos L."/>
            <person name="Chen L."/>
            <person name="Duong T.A."/>
            <person name="Gao Y."/>
            <person name="Hammerbacher A."/>
            <person name="Kikkert J.R."/>
            <person name="Li Y."/>
            <person name="Li H."/>
            <person name="Li K."/>
            <person name="Li Q."/>
            <person name="Liu X."/>
            <person name="Ma X."/>
            <person name="Naidoo K."/>
            <person name="Pethybridge S.J."/>
            <person name="Sun J."/>
            <person name="Steenkamp E.T."/>
            <person name="van der Nest M.A."/>
            <person name="van Wyk S."/>
            <person name="Wingfield M.J."/>
            <person name="Xiong C."/>
            <person name="Yue Q."/>
            <person name="Zhang X."/>
        </authorList>
    </citation>
    <scope>NUCLEOTIDE SEQUENCE [LARGE SCALE GENOMIC DNA]</scope>
    <source>
        <strain evidence="2 3">BP 5553</strain>
    </source>
</reference>
<sequence length="144" mass="16346">MALGISSGMAHAHVKNVMHCNISCRKLFLFPGWCVKVGGFGSAAVDVDLSRGNIVEEIHYEVPLRGRAFDRRPSLKQELFALGSAIYEIMAWEMPFEELETDDVEKKYAAEEFPDVTRLLVGDIIRDCWAEKFETSRHVEKAIR</sequence>
<gene>
    <name evidence="2" type="ORF">BP5553_06567</name>
</gene>
<dbReference type="Pfam" id="PF07714">
    <property type="entry name" value="PK_Tyr_Ser-Thr"/>
    <property type="match status" value="1"/>
</dbReference>
<dbReference type="EMBL" id="NPIC01000005">
    <property type="protein sequence ID" value="RDL35955.1"/>
    <property type="molecule type" value="Genomic_DNA"/>
</dbReference>
<dbReference type="PROSITE" id="PS50011">
    <property type="entry name" value="PROTEIN_KINASE_DOM"/>
    <property type="match status" value="1"/>
</dbReference>
<evidence type="ECO:0000259" key="1">
    <source>
        <dbReference type="PROSITE" id="PS50011"/>
    </source>
</evidence>
<evidence type="ECO:0000313" key="2">
    <source>
        <dbReference type="EMBL" id="RDL35955.1"/>
    </source>
</evidence>
<feature type="domain" description="Protein kinase" evidence="1">
    <location>
        <begin position="1"/>
        <end position="144"/>
    </location>
</feature>
<dbReference type="InterPro" id="IPR011009">
    <property type="entry name" value="Kinase-like_dom_sf"/>
</dbReference>
<dbReference type="GeneID" id="43599416"/>
<dbReference type="AlphaFoldDB" id="A0A370TKB2"/>
<name>A0A370TKB2_9HELO</name>
<dbReference type="STRING" id="2656787.A0A370TKB2"/>